<dbReference type="eggNOG" id="COG3595">
    <property type="taxonomic scope" value="Bacteria"/>
</dbReference>
<dbReference type="InterPro" id="IPR025164">
    <property type="entry name" value="Toastrack_DUF4097"/>
</dbReference>
<evidence type="ECO:0000259" key="2">
    <source>
        <dbReference type="Pfam" id="PF13349"/>
    </source>
</evidence>
<dbReference type="STRING" id="479431.Namu_3868"/>
<keyword evidence="1" id="KW-1133">Transmembrane helix</keyword>
<reference evidence="3 4" key="2">
    <citation type="journal article" date="2010" name="Stand. Genomic Sci.">
        <title>Complete genome sequence of Nakamurella multipartita type strain (Y-104).</title>
        <authorList>
            <person name="Tice H."/>
            <person name="Mayilraj S."/>
            <person name="Sims D."/>
            <person name="Lapidus A."/>
            <person name="Nolan M."/>
            <person name="Lucas S."/>
            <person name="Glavina Del Rio T."/>
            <person name="Copeland A."/>
            <person name="Cheng J.F."/>
            <person name="Meincke L."/>
            <person name="Bruce D."/>
            <person name="Goodwin L."/>
            <person name="Pitluck S."/>
            <person name="Ivanova N."/>
            <person name="Mavromatis K."/>
            <person name="Ovchinnikova G."/>
            <person name="Pati A."/>
            <person name="Chen A."/>
            <person name="Palaniappan K."/>
            <person name="Land M."/>
            <person name="Hauser L."/>
            <person name="Chang Y.J."/>
            <person name="Jeffries C.D."/>
            <person name="Detter J.C."/>
            <person name="Brettin T."/>
            <person name="Rohde M."/>
            <person name="Goker M."/>
            <person name="Bristow J."/>
            <person name="Eisen J.A."/>
            <person name="Markowitz V."/>
            <person name="Hugenholtz P."/>
            <person name="Kyrpides N.C."/>
            <person name="Klenk H.P."/>
            <person name="Chen F."/>
        </authorList>
    </citation>
    <scope>NUCLEOTIDE SEQUENCE [LARGE SCALE GENOMIC DNA]</scope>
    <source>
        <strain evidence="4">ATCC 700099 / DSM 44233 / CIP 104796 / JCM 9543 / NBRC 105858 / Y-104</strain>
    </source>
</reference>
<keyword evidence="1" id="KW-0472">Membrane</keyword>
<dbReference type="EMBL" id="CP001737">
    <property type="protein sequence ID" value="ACV80163.1"/>
    <property type="molecule type" value="Genomic_DNA"/>
</dbReference>
<feature type="transmembrane region" description="Helical" evidence="1">
    <location>
        <begin position="20"/>
        <end position="39"/>
    </location>
</feature>
<dbReference type="HOGENOM" id="CLU_076844_0_0_11"/>
<name>C8XGT2_NAKMY</name>
<sequence>MTVMTHLTEEPPTHASRSWWAIGIVVTVLVLAAGLFFGYRWLAGSGTPSTETTSATYPQPITALDLRVQSGTVTLTAGADGQTTVQSTLTWDNDKPTVSQQWTGTTLSVIASCPGSGRCEADLTIAVPAGTTITTKTETGDASLTGLTGAVSASTNTGEIRLTQLGGAVIARTEVGSITGTDLTSTDADVSTETGDVTLGFSADPQTVSATVATGDVTVTVPRSSTAYHVTATTDTGDRRVAVTQDETSTRTILARTDTGDVTVEAR</sequence>
<dbReference type="Proteomes" id="UP000002218">
    <property type="component" value="Chromosome"/>
</dbReference>
<gene>
    <name evidence="3" type="ordered locus">Namu_3868</name>
</gene>
<evidence type="ECO:0000256" key="1">
    <source>
        <dbReference type="SAM" id="Phobius"/>
    </source>
</evidence>
<dbReference type="InParanoid" id="C8XGT2"/>
<dbReference type="eggNOG" id="COG2976">
    <property type="taxonomic scope" value="Bacteria"/>
</dbReference>
<feature type="domain" description="DUF4097" evidence="2">
    <location>
        <begin position="130"/>
        <end position="266"/>
    </location>
</feature>
<keyword evidence="4" id="KW-1185">Reference proteome</keyword>
<organism evidence="3 4">
    <name type="scientific">Nakamurella multipartita (strain ATCC 700099 / DSM 44233 / CIP 104796 / JCM 9543 / NBRC 105858 / Y-104)</name>
    <name type="common">Microsphaera multipartita</name>
    <dbReference type="NCBI Taxonomy" id="479431"/>
    <lineage>
        <taxon>Bacteria</taxon>
        <taxon>Bacillati</taxon>
        <taxon>Actinomycetota</taxon>
        <taxon>Actinomycetes</taxon>
        <taxon>Nakamurellales</taxon>
        <taxon>Nakamurellaceae</taxon>
        <taxon>Nakamurella</taxon>
    </lineage>
</organism>
<reference evidence="4" key="1">
    <citation type="submission" date="2009-09" db="EMBL/GenBank/DDBJ databases">
        <title>The complete genome of Nakamurella multipartita DSM 44233.</title>
        <authorList>
            <consortium name="US DOE Joint Genome Institute (JGI-PGF)"/>
            <person name="Lucas S."/>
            <person name="Copeland A."/>
            <person name="Lapidus A."/>
            <person name="Glavina del Rio T."/>
            <person name="Dalin E."/>
            <person name="Tice H."/>
            <person name="Bruce D."/>
            <person name="Goodwin L."/>
            <person name="Pitluck S."/>
            <person name="Kyrpides N."/>
            <person name="Mavromatis K."/>
            <person name="Ivanova N."/>
            <person name="Ovchinnikova G."/>
            <person name="Sims D."/>
            <person name="Meincke L."/>
            <person name="Brettin T."/>
            <person name="Detter J.C."/>
            <person name="Han C."/>
            <person name="Larimer F."/>
            <person name="Land M."/>
            <person name="Hauser L."/>
            <person name="Markowitz V."/>
            <person name="Cheng J.-F."/>
            <person name="Hugenholtz P."/>
            <person name="Woyke T."/>
            <person name="Wu D."/>
            <person name="Klenk H.-P."/>
            <person name="Eisen J.A."/>
        </authorList>
    </citation>
    <scope>NUCLEOTIDE SEQUENCE [LARGE SCALE GENOMIC DNA]</scope>
    <source>
        <strain evidence="4">ATCC 700099 / DSM 44233 / CIP 104796 / JCM 9543 / NBRC 105858 / Y-104</strain>
    </source>
</reference>
<keyword evidence="1" id="KW-0812">Transmembrane</keyword>
<proteinExistence type="predicted"/>
<evidence type="ECO:0000313" key="3">
    <source>
        <dbReference type="EMBL" id="ACV80163.1"/>
    </source>
</evidence>
<accession>C8XGT2</accession>
<dbReference type="Pfam" id="PF13349">
    <property type="entry name" value="DUF4097"/>
    <property type="match status" value="1"/>
</dbReference>
<evidence type="ECO:0000313" key="4">
    <source>
        <dbReference type="Proteomes" id="UP000002218"/>
    </source>
</evidence>
<dbReference type="KEGG" id="nml:Namu_3868"/>
<dbReference type="AlphaFoldDB" id="C8XGT2"/>
<protein>
    <recommendedName>
        <fullName evidence="2">DUF4097 domain-containing protein</fullName>
    </recommendedName>
</protein>